<evidence type="ECO:0000313" key="2">
    <source>
        <dbReference type="EMBL" id="MFD0863252.1"/>
    </source>
</evidence>
<dbReference type="EMBL" id="JBHTJH010000017">
    <property type="protein sequence ID" value="MFD0863252.1"/>
    <property type="molecule type" value="Genomic_DNA"/>
</dbReference>
<sequence length="211" mass="22148">MNYTYTCYDTGGSGGGGGDPLNNDDETGGNGTGGNGDGNGGNGNINTLPVDGDLPPCDHPNAYINESGECVVSSVEEQSPTRICSEYEFQQIGNAKYANIGNLHLSIYVQPNPLNGVEAQVIDIEFDLVCVSIPYAISHNASLIFNEGWENAKGKLFEELSSNPSLLNNQAAVKSALSSHLLNELNNIRPSSSMATQPCGGVPATDAVYCL</sequence>
<reference evidence="3" key="1">
    <citation type="journal article" date="2019" name="Int. J. Syst. Evol. Microbiol.">
        <title>The Global Catalogue of Microorganisms (GCM) 10K type strain sequencing project: providing services to taxonomists for standard genome sequencing and annotation.</title>
        <authorList>
            <consortium name="The Broad Institute Genomics Platform"/>
            <consortium name="The Broad Institute Genome Sequencing Center for Infectious Disease"/>
            <person name="Wu L."/>
            <person name="Ma J."/>
        </authorList>
    </citation>
    <scope>NUCLEOTIDE SEQUENCE [LARGE SCALE GENOMIC DNA]</scope>
    <source>
        <strain evidence="3">CCUG 62952</strain>
    </source>
</reference>
<accession>A0ABW3D2A2</accession>
<proteinExistence type="predicted"/>
<evidence type="ECO:0000256" key="1">
    <source>
        <dbReference type="SAM" id="MobiDB-lite"/>
    </source>
</evidence>
<comment type="caution">
    <text evidence="2">The sequence shown here is derived from an EMBL/GenBank/DDBJ whole genome shotgun (WGS) entry which is preliminary data.</text>
</comment>
<keyword evidence="3" id="KW-1185">Reference proteome</keyword>
<feature type="compositionally biased region" description="Gly residues" evidence="1">
    <location>
        <begin position="28"/>
        <end position="43"/>
    </location>
</feature>
<organism evidence="2 3">
    <name type="scientific">Sungkyunkwania multivorans</name>
    <dbReference type="NCBI Taxonomy" id="1173618"/>
    <lineage>
        <taxon>Bacteria</taxon>
        <taxon>Pseudomonadati</taxon>
        <taxon>Bacteroidota</taxon>
        <taxon>Flavobacteriia</taxon>
        <taxon>Flavobacteriales</taxon>
        <taxon>Flavobacteriaceae</taxon>
        <taxon>Sungkyunkwania</taxon>
    </lineage>
</organism>
<evidence type="ECO:0000313" key="3">
    <source>
        <dbReference type="Proteomes" id="UP001596978"/>
    </source>
</evidence>
<protein>
    <submittedName>
        <fullName evidence="2">Uncharacterized protein</fullName>
    </submittedName>
</protein>
<name>A0ABW3D2A2_9FLAO</name>
<feature type="region of interest" description="Disordered" evidence="1">
    <location>
        <begin position="13"/>
        <end position="46"/>
    </location>
</feature>
<gene>
    <name evidence="2" type="ORF">ACFQ1M_13645</name>
</gene>
<dbReference type="Proteomes" id="UP001596978">
    <property type="component" value="Unassembled WGS sequence"/>
</dbReference>
<dbReference type="RefSeq" id="WP_386409122.1">
    <property type="nucleotide sequence ID" value="NZ_JBHTJH010000017.1"/>
</dbReference>